<dbReference type="OrthoDB" id="9775794at2"/>
<dbReference type="RefSeq" id="WP_132429925.1">
    <property type="nucleotide sequence ID" value="NZ_SMFZ01000002.1"/>
</dbReference>
<dbReference type="PANTHER" id="PTHR11941">
    <property type="entry name" value="ENOYL-COA HYDRATASE-RELATED"/>
    <property type="match status" value="1"/>
</dbReference>
<dbReference type="Gene3D" id="3.90.226.10">
    <property type="entry name" value="2-enoyl-CoA Hydratase, Chain A, domain 1"/>
    <property type="match status" value="1"/>
</dbReference>
<dbReference type="AlphaFoldDB" id="A0A4R1HHC6"/>
<comment type="caution">
    <text evidence="3">The sequence shown here is derived from an EMBL/GenBank/DDBJ whole genome shotgun (WGS) entry which is preliminary data.</text>
</comment>
<evidence type="ECO:0000313" key="4">
    <source>
        <dbReference type="Proteomes" id="UP000295560"/>
    </source>
</evidence>
<dbReference type="GO" id="GO:0006635">
    <property type="term" value="P:fatty acid beta-oxidation"/>
    <property type="evidence" value="ECO:0007669"/>
    <property type="project" value="TreeGrafter"/>
</dbReference>
<dbReference type="EMBL" id="SMFZ01000002">
    <property type="protein sequence ID" value="TCK21138.1"/>
    <property type="molecule type" value="Genomic_DNA"/>
</dbReference>
<keyword evidence="4" id="KW-1185">Reference proteome</keyword>
<evidence type="ECO:0000256" key="2">
    <source>
        <dbReference type="RuleBase" id="RU003707"/>
    </source>
</evidence>
<evidence type="ECO:0000256" key="1">
    <source>
        <dbReference type="ARBA" id="ARBA00005254"/>
    </source>
</evidence>
<dbReference type="InterPro" id="IPR018376">
    <property type="entry name" value="Enoyl-CoA_hyd/isom_CS"/>
</dbReference>
<dbReference type="Proteomes" id="UP000295560">
    <property type="component" value="Unassembled WGS sequence"/>
</dbReference>
<dbReference type="CDD" id="cd06558">
    <property type="entry name" value="crotonase-like"/>
    <property type="match status" value="1"/>
</dbReference>
<dbReference type="PROSITE" id="PS00166">
    <property type="entry name" value="ENOYL_COA_HYDRATASE"/>
    <property type="match status" value="1"/>
</dbReference>
<dbReference type="Pfam" id="PF00378">
    <property type="entry name" value="ECH_1"/>
    <property type="match status" value="1"/>
</dbReference>
<accession>A0A4R1HHC6</accession>
<proteinExistence type="inferred from homology"/>
<dbReference type="InterPro" id="IPR001753">
    <property type="entry name" value="Enoyl-CoA_hydra/iso"/>
</dbReference>
<name>A0A4R1HHC6_PSEEN</name>
<reference evidence="3 4" key="1">
    <citation type="submission" date="2019-03" db="EMBL/GenBank/DDBJ databases">
        <title>Sequencing the genomes of 1000 actinobacteria strains.</title>
        <authorList>
            <person name="Klenk H.-P."/>
        </authorList>
    </citation>
    <scope>NUCLEOTIDE SEQUENCE [LARGE SCALE GENOMIC DNA]</scope>
    <source>
        <strain evidence="3 4">DSM 44969</strain>
    </source>
</reference>
<gene>
    <name evidence="3" type="ORF">EV378_5117</name>
</gene>
<dbReference type="GO" id="GO:0003824">
    <property type="term" value="F:catalytic activity"/>
    <property type="evidence" value="ECO:0007669"/>
    <property type="project" value="InterPro"/>
</dbReference>
<dbReference type="SUPFAM" id="SSF52096">
    <property type="entry name" value="ClpP/crotonase"/>
    <property type="match status" value="1"/>
</dbReference>
<protein>
    <submittedName>
        <fullName evidence="3">Enoyl-CoA hydratase/carnithine racemase</fullName>
    </submittedName>
</protein>
<sequence>MTSGTDVTTTIADGVGTITFARPERRNALSVAMLTALSDALDAFAADDDVAAIVVTGGPEMFCAGLDLDLQSGFTEETRAVYSEACLRAYGTLLDHPKPTIAAIAGPALGGGCDIAVFCDIRIADPGSVFGFPQIKMGLTPYFSPLWKIVGLSQAKLLTFSGDRVDAAEALRIGLVDRHAPAGGVVEAATALARSIAETGTRSAVNNKEIARRSPAMDPISALTYETLAYREVIWHPDVVDRIGAAYRRIKGDGA</sequence>
<comment type="similarity">
    <text evidence="1 2">Belongs to the enoyl-CoA hydratase/isomerase family.</text>
</comment>
<dbReference type="PANTHER" id="PTHR11941:SF54">
    <property type="entry name" value="ENOYL-COA HYDRATASE, MITOCHONDRIAL"/>
    <property type="match status" value="1"/>
</dbReference>
<evidence type="ECO:0000313" key="3">
    <source>
        <dbReference type="EMBL" id="TCK21138.1"/>
    </source>
</evidence>
<organism evidence="3 4">
    <name type="scientific">Pseudonocardia endophytica</name>
    <dbReference type="NCBI Taxonomy" id="401976"/>
    <lineage>
        <taxon>Bacteria</taxon>
        <taxon>Bacillati</taxon>
        <taxon>Actinomycetota</taxon>
        <taxon>Actinomycetes</taxon>
        <taxon>Pseudonocardiales</taxon>
        <taxon>Pseudonocardiaceae</taxon>
        <taxon>Pseudonocardia</taxon>
    </lineage>
</organism>
<dbReference type="InterPro" id="IPR029045">
    <property type="entry name" value="ClpP/crotonase-like_dom_sf"/>
</dbReference>